<dbReference type="GO" id="GO:0046872">
    <property type="term" value="F:metal ion binding"/>
    <property type="evidence" value="ECO:0007669"/>
    <property type="project" value="UniProtKB-KW"/>
</dbReference>
<gene>
    <name evidence="6" type="primary">modA</name>
    <name evidence="6" type="ORF">ENSA5_19590</name>
</gene>
<dbReference type="PROSITE" id="PS51257">
    <property type="entry name" value="PROKAR_LIPOPROTEIN"/>
    <property type="match status" value="1"/>
</dbReference>
<feature type="binding site" evidence="4">
    <location>
        <position position="174"/>
    </location>
    <ligand>
        <name>molybdate</name>
        <dbReference type="ChEBI" id="CHEBI:36264"/>
    </ligand>
</feature>
<keyword evidence="4" id="KW-0500">Molybdenum</keyword>
<dbReference type="Gene3D" id="3.40.190.10">
    <property type="entry name" value="Periplasmic binding protein-like II"/>
    <property type="match status" value="2"/>
</dbReference>
<dbReference type="InterPro" id="IPR005950">
    <property type="entry name" value="ModA"/>
</dbReference>
<keyword evidence="2 4" id="KW-0479">Metal-binding</keyword>
<evidence type="ECO:0000256" key="3">
    <source>
        <dbReference type="ARBA" id="ARBA00022729"/>
    </source>
</evidence>
<protein>
    <submittedName>
        <fullName evidence="6">Molybdate-binding periplasmic protein</fullName>
    </submittedName>
</protein>
<evidence type="ECO:0000256" key="4">
    <source>
        <dbReference type="PIRSR" id="PIRSR004846-1"/>
    </source>
</evidence>
<dbReference type="InterPro" id="IPR050682">
    <property type="entry name" value="ModA/WtpA"/>
</dbReference>
<dbReference type="OrthoDB" id="9785015at2"/>
<dbReference type="PIRSF" id="PIRSF004846">
    <property type="entry name" value="ModA"/>
    <property type="match status" value="1"/>
</dbReference>
<proteinExistence type="inferred from homology"/>
<dbReference type="AlphaFoldDB" id="A0A2S9YD22"/>
<dbReference type="PANTHER" id="PTHR30632:SF0">
    <property type="entry name" value="SULFATE-BINDING PROTEIN"/>
    <property type="match status" value="1"/>
</dbReference>
<reference evidence="6 7" key="1">
    <citation type="submission" date="2018-03" db="EMBL/GenBank/DDBJ databases">
        <title>Draft Genome Sequences of the Obligatory Marine Myxobacteria Enhygromyxa salina SWB005.</title>
        <authorList>
            <person name="Poehlein A."/>
            <person name="Moghaddam J.A."/>
            <person name="Harms H."/>
            <person name="Alanjari M."/>
            <person name="Koenig G.M."/>
            <person name="Daniel R."/>
            <person name="Schaeberle T.F."/>
        </authorList>
    </citation>
    <scope>NUCLEOTIDE SEQUENCE [LARGE SCALE GENOMIC DNA]</scope>
    <source>
        <strain evidence="6 7">SWB005</strain>
    </source>
</reference>
<evidence type="ECO:0000256" key="1">
    <source>
        <dbReference type="ARBA" id="ARBA00009175"/>
    </source>
</evidence>
<feature type="binding site" evidence="4">
    <location>
        <position position="192"/>
    </location>
    <ligand>
        <name>molybdate</name>
        <dbReference type="ChEBI" id="CHEBI:36264"/>
    </ligand>
</feature>
<feature type="binding site" evidence="4">
    <location>
        <position position="40"/>
    </location>
    <ligand>
        <name>molybdate</name>
        <dbReference type="ChEBI" id="CHEBI:36264"/>
    </ligand>
</feature>
<organism evidence="6 7">
    <name type="scientific">Enhygromyxa salina</name>
    <dbReference type="NCBI Taxonomy" id="215803"/>
    <lineage>
        <taxon>Bacteria</taxon>
        <taxon>Pseudomonadati</taxon>
        <taxon>Myxococcota</taxon>
        <taxon>Polyangia</taxon>
        <taxon>Nannocystales</taxon>
        <taxon>Nannocystaceae</taxon>
        <taxon>Enhygromyxa</taxon>
    </lineage>
</organism>
<dbReference type="PANTHER" id="PTHR30632">
    <property type="entry name" value="MOLYBDATE-BINDING PERIPLASMIC PROTEIN"/>
    <property type="match status" value="1"/>
</dbReference>
<dbReference type="GO" id="GO:0030973">
    <property type="term" value="F:molybdate ion binding"/>
    <property type="evidence" value="ECO:0007669"/>
    <property type="project" value="TreeGrafter"/>
</dbReference>
<keyword evidence="3 5" id="KW-0732">Signal</keyword>
<comment type="caution">
    <text evidence="6">The sequence shown here is derived from an EMBL/GenBank/DDBJ whole genome shotgun (WGS) entry which is preliminary data.</text>
</comment>
<dbReference type="Proteomes" id="UP000237968">
    <property type="component" value="Unassembled WGS sequence"/>
</dbReference>
<evidence type="ECO:0000256" key="2">
    <source>
        <dbReference type="ARBA" id="ARBA00022723"/>
    </source>
</evidence>
<feature type="signal peptide" evidence="5">
    <location>
        <begin position="1"/>
        <end position="29"/>
    </location>
</feature>
<feature type="chain" id="PRO_5015674215" evidence="5">
    <location>
        <begin position="30"/>
        <end position="260"/>
    </location>
</feature>
<evidence type="ECO:0000313" key="7">
    <source>
        <dbReference type="Proteomes" id="UP000237968"/>
    </source>
</evidence>
<dbReference type="GO" id="GO:0015689">
    <property type="term" value="P:molybdate ion transport"/>
    <property type="evidence" value="ECO:0007669"/>
    <property type="project" value="InterPro"/>
</dbReference>
<dbReference type="Pfam" id="PF13531">
    <property type="entry name" value="SBP_bac_11"/>
    <property type="match status" value="1"/>
</dbReference>
<dbReference type="EMBL" id="PVNK01000108">
    <property type="protein sequence ID" value="PRQ03020.1"/>
    <property type="molecule type" value="Genomic_DNA"/>
</dbReference>
<name>A0A2S9YD22_9BACT</name>
<accession>A0A2S9YD22</accession>
<evidence type="ECO:0000313" key="6">
    <source>
        <dbReference type="EMBL" id="PRQ03020.1"/>
    </source>
</evidence>
<dbReference type="NCBIfam" id="TIGR01256">
    <property type="entry name" value="modA"/>
    <property type="match status" value="1"/>
</dbReference>
<evidence type="ECO:0000256" key="5">
    <source>
        <dbReference type="SAM" id="SignalP"/>
    </source>
</evidence>
<sequence>MAPVSRLRVHVSLALTLMCVAALGCRARAQTTVIVFAAASLSEPFHALERAYEAEHPGVDVVLNLAGSQLLASQLVEGAPADVFASADVATLERVAAERSLEPGSRRAFAANRLVVVVPADADFDELEDLREPGLKVVLAGPEVPVGRYARAALDQLGLSEAVEANLVSNEDSVNGVLAKLELGEADAGLAYATDLRRSPSLRGIELPASVDVRARYELAVLADGPTPAQGLAFAAFVTGAKGQAVLREHGFTAVGEGEG</sequence>
<keyword evidence="7" id="KW-1185">Reference proteome</keyword>
<dbReference type="SUPFAM" id="SSF53850">
    <property type="entry name" value="Periplasmic binding protein-like II"/>
    <property type="match status" value="1"/>
</dbReference>
<feature type="binding site" evidence="4">
    <location>
        <position position="68"/>
    </location>
    <ligand>
        <name>molybdate</name>
        <dbReference type="ChEBI" id="CHEBI:36264"/>
    </ligand>
</feature>
<comment type="similarity">
    <text evidence="1">Belongs to the bacterial solute-binding protein ModA family.</text>
</comment>